<feature type="compositionally biased region" description="Polar residues" evidence="1">
    <location>
        <begin position="1"/>
        <end position="17"/>
    </location>
</feature>
<evidence type="ECO:0000256" key="1">
    <source>
        <dbReference type="SAM" id="MobiDB-lite"/>
    </source>
</evidence>
<dbReference type="AlphaFoldDB" id="A0A5D3BIB3"/>
<feature type="region of interest" description="Disordered" evidence="1">
    <location>
        <begin position="1"/>
        <end position="26"/>
    </location>
</feature>
<organism evidence="2 3">
    <name type="scientific">Cucumis melo var. makuwa</name>
    <name type="common">Oriental melon</name>
    <dbReference type="NCBI Taxonomy" id="1194695"/>
    <lineage>
        <taxon>Eukaryota</taxon>
        <taxon>Viridiplantae</taxon>
        <taxon>Streptophyta</taxon>
        <taxon>Embryophyta</taxon>
        <taxon>Tracheophyta</taxon>
        <taxon>Spermatophyta</taxon>
        <taxon>Magnoliopsida</taxon>
        <taxon>eudicotyledons</taxon>
        <taxon>Gunneridae</taxon>
        <taxon>Pentapetalae</taxon>
        <taxon>rosids</taxon>
        <taxon>fabids</taxon>
        <taxon>Cucurbitales</taxon>
        <taxon>Cucurbitaceae</taxon>
        <taxon>Benincaseae</taxon>
        <taxon>Cucumis</taxon>
    </lineage>
</organism>
<evidence type="ECO:0000313" key="3">
    <source>
        <dbReference type="Proteomes" id="UP000321947"/>
    </source>
</evidence>
<sequence>MMGASSISTPTALTPNCSAKDEESIDPTNYRSLVGSLVYLMLSRPDILHVVNEVRQNKQQSQIGVDVQSLDEAP</sequence>
<gene>
    <name evidence="2" type="ORF">E5676_scaffold82727G00010</name>
</gene>
<evidence type="ECO:0000313" key="2">
    <source>
        <dbReference type="EMBL" id="TYJ98794.1"/>
    </source>
</evidence>
<accession>A0A5D3BIB3</accession>
<name>A0A5D3BIB3_CUCMM</name>
<protein>
    <submittedName>
        <fullName evidence="2">Putative mitochondrial protein</fullName>
    </submittedName>
</protein>
<dbReference type="EMBL" id="SSTD01017847">
    <property type="protein sequence ID" value="TYJ98794.1"/>
    <property type="molecule type" value="Genomic_DNA"/>
</dbReference>
<dbReference type="Proteomes" id="UP000321947">
    <property type="component" value="Unassembled WGS sequence"/>
</dbReference>
<proteinExistence type="predicted"/>
<reference evidence="2 3" key="1">
    <citation type="submission" date="2019-08" db="EMBL/GenBank/DDBJ databases">
        <title>Draft genome sequences of two oriental melons (Cucumis melo L. var makuwa).</title>
        <authorList>
            <person name="Kwon S.-Y."/>
        </authorList>
    </citation>
    <scope>NUCLEOTIDE SEQUENCE [LARGE SCALE GENOMIC DNA]</scope>
    <source>
        <strain evidence="3">cv. Chang Bougi</strain>
        <tissue evidence="2">Leaf</tissue>
    </source>
</reference>
<comment type="caution">
    <text evidence="2">The sequence shown here is derived from an EMBL/GenBank/DDBJ whole genome shotgun (WGS) entry which is preliminary data.</text>
</comment>